<name>A0ABR4TKS9_9PROT</name>
<dbReference type="EMBL" id="AUNC01000034">
    <property type="protein sequence ID" value="KEO53764.1"/>
    <property type="molecule type" value="Genomic_DNA"/>
</dbReference>
<gene>
    <name evidence="1" type="ORF">SMB34_06830</name>
</gene>
<accession>A0ABR4TKS9</accession>
<dbReference type="Proteomes" id="UP000027463">
    <property type="component" value="Unassembled WGS sequence"/>
</dbReference>
<evidence type="ECO:0000313" key="2">
    <source>
        <dbReference type="Proteomes" id="UP000027463"/>
    </source>
</evidence>
<comment type="caution">
    <text evidence="1">The sequence shown here is derived from an EMBL/GenBank/DDBJ whole genome shotgun (WGS) entry which is preliminary data.</text>
</comment>
<dbReference type="RefSeq" id="WP_037991489.1">
    <property type="nucleotide sequence ID" value="NZ_AUNC01000034.1"/>
</dbReference>
<reference evidence="1 2" key="1">
    <citation type="submission" date="2013-07" db="EMBL/GenBank/DDBJ databases">
        <title>Thalassospira permensis NBRC 106175 Genome Sequencing.</title>
        <authorList>
            <person name="Lai Q."/>
            <person name="Shao Z."/>
        </authorList>
    </citation>
    <scope>NUCLEOTIDE SEQUENCE [LARGE SCALE GENOMIC DNA]</scope>
    <source>
        <strain evidence="1 2">NBRC 106175</strain>
    </source>
</reference>
<keyword evidence="2" id="KW-1185">Reference proteome</keyword>
<evidence type="ECO:0000313" key="1">
    <source>
        <dbReference type="EMBL" id="KEO53764.1"/>
    </source>
</evidence>
<organism evidence="1 2">
    <name type="scientific">Thalassospira permensis NBRC 106175</name>
    <dbReference type="NCBI Taxonomy" id="1353532"/>
    <lineage>
        <taxon>Bacteria</taxon>
        <taxon>Pseudomonadati</taxon>
        <taxon>Pseudomonadota</taxon>
        <taxon>Alphaproteobacteria</taxon>
        <taxon>Rhodospirillales</taxon>
        <taxon>Thalassospiraceae</taxon>
        <taxon>Thalassospira</taxon>
    </lineage>
</organism>
<proteinExistence type="predicted"/>
<sequence>MNLENARNEVVAGWGGTQAAKLCMRILDYIAEANFQELRMLTFRQLCNASKLDAVNEDLIAALAILTSEKVDVLKSGALFVDIDETEYELSSEELRQIQLYGTFIHPDTGEAVDEIEARVFPFFAPSDKLALSL</sequence>
<protein>
    <submittedName>
        <fullName evidence="1">Uncharacterized protein</fullName>
    </submittedName>
</protein>